<dbReference type="Proteomes" id="UP000824242">
    <property type="component" value="Unassembled WGS sequence"/>
</dbReference>
<keyword evidence="2" id="KW-0820">tRNA-binding</keyword>
<dbReference type="InterPro" id="IPR008513">
    <property type="entry name" value="tRNA(Met)_cyd_acetate_ligase"/>
</dbReference>
<dbReference type="GO" id="GO:0016879">
    <property type="term" value="F:ligase activity, forming carbon-nitrogen bonds"/>
    <property type="evidence" value="ECO:0007669"/>
    <property type="project" value="UniProtKB-UniRule"/>
</dbReference>
<feature type="binding site" evidence="2">
    <location>
        <position position="163"/>
    </location>
    <ligand>
        <name>ATP</name>
        <dbReference type="ChEBI" id="CHEBI:30616"/>
    </ligand>
</feature>
<comment type="function">
    <text evidence="2">Catalyzes the formation of N(4)-acetylcytidine (ac(4)C) at the wobble position of elongator tRNA(Met), using acetate and ATP as substrates. First activates an acetate ion to form acetyladenylate (Ac-AMP) and then transfers the acetyl group to tRNA to form ac(4)C34.</text>
</comment>
<feature type="binding site" evidence="2">
    <location>
        <position position="104"/>
    </location>
    <ligand>
        <name>ATP</name>
        <dbReference type="ChEBI" id="CHEBI:30616"/>
    </ligand>
</feature>
<keyword evidence="2" id="KW-0694">RNA-binding</keyword>
<keyword evidence="1 2" id="KW-0819">tRNA processing</keyword>
<keyword evidence="2" id="KW-0067">ATP-binding</keyword>
<dbReference type="EC" id="6.3.4.-" evidence="2"/>
<feature type="binding site" evidence="2">
    <location>
        <begin position="11"/>
        <end position="24"/>
    </location>
    <ligand>
        <name>ATP</name>
        <dbReference type="ChEBI" id="CHEBI:30616"/>
    </ligand>
</feature>
<dbReference type="Pfam" id="PF05636">
    <property type="entry name" value="HIGH_NTase1"/>
    <property type="match status" value="1"/>
</dbReference>
<dbReference type="GO" id="GO:0006400">
    <property type="term" value="P:tRNA modification"/>
    <property type="evidence" value="ECO:0007669"/>
    <property type="project" value="UniProtKB-UniRule"/>
</dbReference>
<dbReference type="PANTHER" id="PTHR37825:SF1">
    <property type="entry name" value="TRNA(MET) CYTIDINE ACETATE LIGASE"/>
    <property type="match status" value="1"/>
</dbReference>
<organism evidence="3 4">
    <name type="scientific">Candidatus Caccousia avicola</name>
    <dbReference type="NCBI Taxonomy" id="2840721"/>
    <lineage>
        <taxon>Bacteria</taxon>
        <taxon>Bacillati</taxon>
        <taxon>Bacillota</taxon>
        <taxon>Clostridia</taxon>
        <taxon>Eubacteriales</taxon>
        <taxon>Oscillospiraceae</taxon>
        <taxon>Oscillospiraceae incertae sedis</taxon>
        <taxon>Candidatus Caccousia</taxon>
    </lineage>
</organism>
<dbReference type="GO" id="GO:0005524">
    <property type="term" value="F:ATP binding"/>
    <property type="evidence" value="ECO:0007669"/>
    <property type="project" value="UniProtKB-KW"/>
</dbReference>
<dbReference type="SUPFAM" id="SSF52374">
    <property type="entry name" value="Nucleotidylyl transferase"/>
    <property type="match status" value="1"/>
</dbReference>
<dbReference type="HAMAP" id="MF_01539">
    <property type="entry name" value="TmcAL"/>
    <property type="match status" value="1"/>
</dbReference>
<dbReference type="InterPro" id="IPR014729">
    <property type="entry name" value="Rossmann-like_a/b/a_fold"/>
</dbReference>
<name>A0A9D1DEM1_9FIRM</name>
<protein>
    <recommendedName>
        <fullName evidence="2">tRNA(Met) cytidine acetate ligase</fullName>
        <ecNumber evidence="2">6.3.4.-</ecNumber>
    </recommendedName>
</protein>
<comment type="caution">
    <text evidence="3">The sequence shown here is derived from an EMBL/GenBank/DDBJ whole genome shotgun (WGS) entry which is preliminary data.</text>
</comment>
<dbReference type="EMBL" id="DVGZ01000073">
    <property type="protein sequence ID" value="HIR47357.1"/>
    <property type="molecule type" value="Genomic_DNA"/>
</dbReference>
<evidence type="ECO:0000313" key="4">
    <source>
        <dbReference type="Proteomes" id="UP000824242"/>
    </source>
</evidence>
<dbReference type="AlphaFoldDB" id="A0A9D1DEM1"/>
<evidence type="ECO:0000256" key="2">
    <source>
        <dbReference type="HAMAP-Rule" id="MF_01539"/>
    </source>
</evidence>
<accession>A0A9D1DEM1</accession>
<evidence type="ECO:0000256" key="1">
    <source>
        <dbReference type="ARBA" id="ARBA00022694"/>
    </source>
</evidence>
<keyword evidence="2" id="KW-0963">Cytoplasm</keyword>
<keyword evidence="2" id="KW-0436">Ligase</keyword>
<gene>
    <name evidence="2" type="primary">tmcAL</name>
    <name evidence="3" type="ORF">IAB89_06820</name>
</gene>
<comment type="subcellular location">
    <subcellularLocation>
        <location evidence="2">Cytoplasm</location>
    </subcellularLocation>
</comment>
<dbReference type="GO" id="GO:0005737">
    <property type="term" value="C:cytoplasm"/>
    <property type="evidence" value="ECO:0007669"/>
    <property type="project" value="UniProtKB-SubCell"/>
</dbReference>
<reference evidence="3" key="1">
    <citation type="submission" date="2020-10" db="EMBL/GenBank/DDBJ databases">
        <authorList>
            <person name="Gilroy R."/>
        </authorList>
    </citation>
    <scope>NUCLEOTIDE SEQUENCE</scope>
    <source>
        <strain evidence="3">ChiSxjej1B13-7958</strain>
    </source>
</reference>
<keyword evidence="2" id="KW-0547">Nucleotide-binding</keyword>
<feature type="binding site" evidence="2">
    <location>
        <position position="188"/>
    </location>
    <ligand>
        <name>ATP</name>
        <dbReference type="ChEBI" id="CHEBI:30616"/>
    </ligand>
</feature>
<comment type="similarity">
    <text evidence="2">Belongs to the TmcAL family.</text>
</comment>
<comment type="caution">
    <text evidence="2">Lacks conserved residue(s) required for the propagation of feature annotation.</text>
</comment>
<comment type="catalytic activity">
    <reaction evidence="2">
        <text>cytidine(34) in elongator tRNA(Met) + acetate + ATP = N(4)-acetylcytidine(34) in elongator tRNA(Met) + AMP + diphosphate</text>
        <dbReference type="Rhea" id="RHEA:58144"/>
        <dbReference type="Rhea" id="RHEA-COMP:10693"/>
        <dbReference type="Rhea" id="RHEA-COMP:10694"/>
        <dbReference type="ChEBI" id="CHEBI:30089"/>
        <dbReference type="ChEBI" id="CHEBI:30616"/>
        <dbReference type="ChEBI" id="CHEBI:33019"/>
        <dbReference type="ChEBI" id="CHEBI:74900"/>
        <dbReference type="ChEBI" id="CHEBI:82748"/>
        <dbReference type="ChEBI" id="CHEBI:456215"/>
    </reaction>
</comment>
<dbReference type="PANTHER" id="PTHR37825">
    <property type="entry name" value="TRNA(MET) CYTIDINE ACETATE LIGASE"/>
    <property type="match status" value="1"/>
</dbReference>
<proteinExistence type="inferred from homology"/>
<evidence type="ECO:0000313" key="3">
    <source>
        <dbReference type="EMBL" id="HIR47357.1"/>
    </source>
</evidence>
<sequence length="401" mass="43279">MEPASVPVGIIAEFNPFHRGHAALIQAARENGATHVAVVMSGDFVQRGAPALLSKWSRAEMALRCGADAVFELPLPWAMAGAERFALGGVFLLAQLGCRRICFGSECGDVRALQETAALLLSPAFSAQLKLELSRGTGFAAAREAAVRALAGPQAAALLQTPNNTLGIEYLKAAQLLGVELEPFTITRFGAEHHDSAPRGGFASATALREWIQKGEGWESFVPPEAAEILKREIALGACPTDPARMERALLFRLRSMTLAEFASLPDISEGLENRLFAASRKACTLDEWFSLVKTKRYSMARLRRILFSALLGLTAGDAQGLPPYLRLLGLRDSGVLFPRQAKETGNIPVLSHSSDLLHLDKRGRIMVELEGKGSDLHALFLPRPAPCGLNLSHGMVRVRS</sequence>
<dbReference type="GO" id="GO:0000049">
    <property type="term" value="F:tRNA binding"/>
    <property type="evidence" value="ECO:0007669"/>
    <property type="project" value="UniProtKB-KW"/>
</dbReference>
<reference evidence="3" key="2">
    <citation type="journal article" date="2021" name="PeerJ">
        <title>Extensive microbial diversity within the chicken gut microbiome revealed by metagenomics and culture.</title>
        <authorList>
            <person name="Gilroy R."/>
            <person name="Ravi A."/>
            <person name="Getino M."/>
            <person name="Pursley I."/>
            <person name="Horton D.L."/>
            <person name="Alikhan N.F."/>
            <person name="Baker D."/>
            <person name="Gharbi K."/>
            <person name="Hall N."/>
            <person name="Watson M."/>
            <person name="Adriaenssens E.M."/>
            <person name="Foster-Nyarko E."/>
            <person name="Jarju S."/>
            <person name="Secka A."/>
            <person name="Antonio M."/>
            <person name="Oren A."/>
            <person name="Chaudhuri R.R."/>
            <person name="La Ragione R."/>
            <person name="Hildebrand F."/>
            <person name="Pallen M.J."/>
        </authorList>
    </citation>
    <scope>NUCLEOTIDE SEQUENCE</scope>
    <source>
        <strain evidence="3">ChiSxjej1B13-7958</strain>
    </source>
</reference>
<dbReference type="Gene3D" id="3.40.50.620">
    <property type="entry name" value="HUPs"/>
    <property type="match status" value="1"/>
</dbReference>